<evidence type="ECO:0000256" key="1">
    <source>
        <dbReference type="SAM" id="SignalP"/>
    </source>
</evidence>
<feature type="chain" id="PRO_5038468312" evidence="1">
    <location>
        <begin position="25"/>
        <end position="361"/>
    </location>
</feature>
<keyword evidence="4" id="KW-1185">Reference proteome</keyword>
<feature type="signal peptide" evidence="1">
    <location>
        <begin position="1"/>
        <end position="24"/>
    </location>
</feature>
<organism evidence="3 4">
    <name type="scientific">Candidatus Hydrogenisulfobacillus filiaventi</name>
    <dbReference type="NCBI Taxonomy" id="2707344"/>
    <lineage>
        <taxon>Bacteria</taxon>
        <taxon>Bacillati</taxon>
        <taxon>Bacillota</taxon>
        <taxon>Clostridia</taxon>
        <taxon>Eubacteriales</taxon>
        <taxon>Clostridiales Family XVII. Incertae Sedis</taxon>
        <taxon>Candidatus Hydrogenisulfobacillus</taxon>
    </lineage>
</organism>
<dbReference type="InterPro" id="IPR029070">
    <property type="entry name" value="Chitinase_insertion_sf"/>
</dbReference>
<dbReference type="Gene3D" id="3.10.50.10">
    <property type="match status" value="1"/>
</dbReference>
<dbReference type="Proteomes" id="UP000503399">
    <property type="component" value="Chromosome"/>
</dbReference>
<gene>
    <name evidence="3" type="ORF">R50_1248</name>
</gene>
<dbReference type="PANTHER" id="PTHR46066:SF2">
    <property type="entry name" value="CHITINASE DOMAIN-CONTAINING PROTEIN 1"/>
    <property type="match status" value="1"/>
</dbReference>
<dbReference type="PROSITE" id="PS51257">
    <property type="entry name" value="PROKAR_LIPOPROTEIN"/>
    <property type="match status" value="1"/>
</dbReference>
<dbReference type="KEGG" id="hfv:R50_1248"/>
<evidence type="ECO:0000313" key="3">
    <source>
        <dbReference type="EMBL" id="CAB1128754.1"/>
    </source>
</evidence>
<dbReference type="SUPFAM" id="SSF51445">
    <property type="entry name" value="(Trans)glycosidases"/>
    <property type="match status" value="1"/>
</dbReference>
<reference evidence="3 4" key="1">
    <citation type="submission" date="2020-02" db="EMBL/GenBank/DDBJ databases">
        <authorList>
            <person name="Hogendoorn C."/>
        </authorList>
    </citation>
    <scope>NUCLEOTIDE SEQUENCE [LARGE SCALE GENOMIC DNA]</scope>
    <source>
        <strain evidence="3">R501</strain>
    </source>
</reference>
<evidence type="ECO:0000313" key="4">
    <source>
        <dbReference type="Proteomes" id="UP000503399"/>
    </source>
</evidence>
<dbReference type="InterPro" id="IPR011583">
    <property type="entry name" value="Chitinase_II/V-like_cat"/>
</dbReference>
<dbReference type="InterPro" id="IPR001223">
    <property type="entry name" value="Glyco_hydro18_cat"/>
</dbReference>
<dbReference type="SMART" id="SM00636">
    <property type="entry name" value="Glyco_18"/>
    <property type="match status" value="1"/>
</dbReference>
<proteinExistence type="predicted"/>
<dbReference type="PROSITE" id="PS51910">
    <property type="entry name" value="GH18_2"/>
    <property type="match status" value="1"/>
</dbReference>
<dbReference type="AlphaFoldDB" id="A0A6F8ZFP5"/>
<dbReference type="Pfam" id="PF00704">
    <property type="entry name" value="Glyco_hydro_18"/>
    <property type="match status" value="1"/>
</dbReference>
<name>A0A6F8ZFP5_9FIRM</name>
<keyword evidence="3" id="KW-0378">Hydrolase</keyword>
<accession>A0A6F8ZFP5</accession>
<evidence type="ECO:0000259" key="2">
    <source>
        <dbReference type="PROSITE" id="PS51910"/>
    </source>
</evidence>
<dbReference type="GO" id="GO:0005975">
    <property type="term" value="P:carbohydrate metabolic process"/>
    <property type="evidence" value="ECO:0007669"/>
    <property type="project" value="InterPro"/>
</dbReference>
<dbReference type="Gene3D" id="3.20.20.80">
    <property type="entry name" value="Glycosidases"/>
    <property type="match status" value="1"/>
</dbReference>
<sequence length="361" mass="38444">MRTLPGRRLLAAAAAGLLLGTAGCGRPAAGGPQGGGAIRSAGRGGAPTRLRSGLKVIAFYDQSAANKTPESFSLLKAHPGLVTYLSPFWYEVGPTGSVVAKPEGPVASIAAGEHMQLVPLFNNLAGNDAFLHSPLTRTAAVHHIVDLVRSRHFAGVNIDFQLLKPGDRADLTAFMTELDHALPKGSLVSMSVIPSVSSNRNGPAAAYDLAALAKVSDAVVLMTYDLHGNGTPPGPVSPYPWVVKAVRYSIRAGLPPSKIYLGIADYGYEWRQGSTKAVTIPIKAMHQHIYGTYRWVPGVDEGTDTLVKHGVTHIIWFVPDRGAVARIELAKRLHLAGVAFWRLGYEDAKWWNAVSGALSRP</sequence>
<dbReference type="GO" id="GO:0016787">
    <property type="term" value="F:hydrolase activity"/>
    <property type="evidence" value="ECO:0007669"/>
    <property type="project" value="UniProtKB-KW"/>
</dbReference>
<dbReference type="GO" id="GO:0008061">
    <property type="term" value="F:chitin binding"/>
    <property type="evidence" value="ECO:0007669"/>
    <property type="project" value="InterPro"/>
</dbReference>
<dbReference type="InterPro" id="IPR017853">
    <property type="entry name" value="GH"/>
</dbReference>
<protein>
    <submittedName>
        <fullName evidence="3">Glycoside hydrolase</fullName>
    </submittedName>
</protein>
<feature type="domain" description="GH18" evidence="2">
    <location>
        <begin position="54"/>
        <end position="361"/>
    </location>
</feature>
<dbReference type="EMBL" id="LR778114">
    <property type="protein sequence ID" value="CAB1128754.1"/>
    <property type="molecule type" value="Genomic_DNA"/>
</dbReference>
<keyword evidence="1" id="KW-0732">Signal</keyword>
<dbReference type="PANTHER" id="PTHR46066">
    <property type="entry name" value="CHITINASE DOMAIN-CONTAINING PROTEIN 1 FAMILY MEMBER"/>
    <property type="match status" value="1"/>
</dbReference>